<dbReference type="SUPFAM" id="SSF53649">
    <property type="entry name" value="Alkaline phosphatase-like"/>
    <property type="match status" value="1"/>
</dbReference>
<gene>
    <name evidence="1" type="primary">phnA</name>
    <name evidence="1" type="ORF">GCM10009741_76820</name>
</gene>
<accession>A0ABN2CPZ1</accession>
<evidence type="ECO:0000313" key="1">
    <source>
        <dbReference type="EMBL" id="GAA1560288.1"/>
    </source>
</evidence>
<dbReference type="Proteomes" id="UP001500363">
    <property type="component" value="Unassembled WGS sequence"/>
</dbReference>
<dbReference type="GO" id="GO:0016787">
    <property type="term" value="F:hydrolase activity"/>
    <property type="evidence" value="ECO:0007669"/>
    <property type="project" value="UniProtKB-KW"/>
</dbReference>
<dbReference type="Gene3D" id="3.30.1360.110">
    <property type="entry name" value="Domain 2, Phosphonoacetate Hydrolase"/>
    <property type="match status" value="1"/>
</dbReference>
<comment type="caution">
    <text evidence="1">The sequence shown here is derived from an EMBL/GenBank/DDBJ whole genome shotgun (WGS) entry which is preliminary data.</text>
</comment>
<reference evidence="1 2" key="1">
    <citation type="journal article" date="2019" name="Int. J. Syst. Evol. Microbiol.">
        <title>The Global Catalogue of Microorganisms (GCM) 10K type strain sequencing project: providing services to taxonomists for standard genome sequencing and annotation.</title>
        <authorList>
            <consortium name="The Broad Institute Genomics Platform"/>
            <consortium name="The Broad Institute Genome Sequencing Center for Infectious Disease"/>
            <person name="Wu L."/>
            <person name="Ma J."/>
        </authorList>
    </citation>
    <scope>NUCLEOTIDE SEQUENCE [LARGE SCALE GENOMIC DNA]</scope>
    <source>
        <strain evidence="1 2">JCM 14303</strain>
    </source>
</reference>
<sequence length="411" mass="44350">MTTVIANDRTYRVPERPVVVFTVDGGDPRYFRDALQRGIMPRLALMLEAGGEFGVGASEVPSLTNPNNISIVTGVPPALHGIPGNYMRAPDGELVLLNDPKYLRAPSIHACFEKAGVPTLMITAKDKLRQLLGNGGVPSVSVECAAGAGLPAYGIESVEKLVGEPAPHVYDTFSSHYGMRLGLAVLRAVPQIRLLYVSLTDRVQHEYAPGESEADRFFTEFDRLVGEYLDAGCTVAITADHGMNAKHDSETGQPRVRFLADVLAAAGIPVQDVVLPITDPYPRHHGALGSFAWLYLEPEHRAPAREILAAVPGIEEIWDAETAATLYELPVDRVGDLAVTAAADTALGASATDHDLTQLQRRLRSHGGRHEQPVPLIVSQQIAGPLAARYRAGILRNRDIHDLVLNHTATS</sequence>
<dbReference type="RefSeq" id="WP_344183292.1">
    <property type="nucleotide sequence ID" value="NZ_BAAANC010000005.1"/>
</dbReference>
<dbReference type="PANTHER" id="PTHR10151:SF120">
    <property type="entry name" value="BIS(5'-ADENOSYL)-TRIPHOSPHATASE"/>
    <property type="match status" value="1"/>
</dbReference>
<keyword evidence="2" id="KW-1185">Reference proteome</keyword>
<evidence type="ECO:0000313" key="2">
    <source>
        <dbReference type="Proteomes" id="UP001500363"/>
    </source>
</evidence>
<dbReference type="InterPro" id="IPR017850">
    <property type="entry name" value="Alkaline_phosphatase_core_sf"/>
</dbReference>
<dbReference type="PANTHER" id="PTHR10151">
    <property type="entry name" value="ECTONUCLEOTIDE PYROPHOSPHATASE/PHOSPHODIESTERASE"/>
    <property type="match status" value="1"/>
</dbReference>
<dbReference type="InterPro" id="IPR002591">
    <property type="entry name" value="Phosphodiest/P_Trfase"/>
</dbReference>
<dbReference type="EMBL" id="BAAANC010000005">
    <property type="protein sequence ID" value="GAA1560288.1"/>
    <property type="molecule type" value="Genomic_DNA"/>
</dbReference>
<proteinExistence type="predicted"/>
<organism evidence="1 2">
    <name type="scientific">Kribbella lupini</name>
    <dbReference type="NCBI Taxonomy" id="291602"/>
    <lineage>
        <taxon>Bacteria</taxon>
        <taxon>Bacillati</taxon>
        <taxon>Actinomycetota</taxon>
        <taxon>Actinomycetes</taxon>
        <taxon>Propionibacteriales</taxon>
        <taxon>Kribbellaceae</taxon>
        <taxon>Kribbella</taxon>
    </lineage>
</organism>
<protein>
    <submittedName>
        <fullName evidence="1">Phosphonoacetate hydrolase</fullName>
    </submittedName>
</protein>
<dbReference type="Pfam" id="PF01663">
    <property type="entry name" value="Phosphodiest"/>
    <property type="match status" value="1"/>
</dbReference>
<keyword evidence="1" id="KW-0378">Hydrolase</keyword>
<dbReference type="Gene3D" id="3.40.720.10">
    <property type="entry name" value="Alkaline Phosphatase, subunit A"/>
    <property type="match status" value="1"/>
</dbReference>
<dbReference type="InterPro" id="IPR023116">
    <property type="entry name" value="Phosphonoacetate_hydro_insert"/>
</dbReference>
<name>A0ABN2CPZ1_9ACTN</name>